<evidence type="ECO:0000313" key="2">
    <source>
        <dbReference type="EMBL" id="QHU02870.1"/>
    </source>
</evidence>
<organism evidence="2">
    <name type="scientific">viral metagenome</name>
    <dbReference type="NCBI Taxonomy" id="1070528"/>
    <lineage>
        <taxon>unclassified sequences</taxon>
        <taxon>metagenomes</taxon>
        <taxon>organismal metagenomes</taxon>
    </lineage>
</organism>
<feature type="region of interest" description="Disordered" evidence="1">
    <location>
        <begin position="1"/>
        <end position="21"/>
    </location>
</feature>
<dbReference type="AlphaFoldDB" id="A0A6C0JDF3"/>
<feature type="compositionally biased region" description="Polar residues" evidence="1">
    <location>
        <begin position="156"/>
        <end position="170"/>
    </location>
</feature>
<feature type="compositionally biased region" description="Basic residues" evidence="1">
    <location>
        <begin position="67"/>
        <end position="135"/>
    </location>
</feature>
<accession>A0A6C0JDF3</accession>
<feature type="compositionally biased region" description="Polar residues" evidence="1">
    <location>
        <begin position="1"/>
        <end position="20"/>
    </location>
</feature>
<sequence>MHSLDINNQNGGSQVFSSASHPVGKPYGSDLSNLPCVSGNCSSNGNYYKYNNNVGDHPESTVNIYKGGKKKTKKRKIKKKSKTYKKHRGKKHHRKKHHGKKHPGKKRHRKKHHKTRHGKKHRARKHKRKTKKMRGGARSSPFQVLTNAVRGIQHSASSAVSTFNGKSSPLSPYPTRDQYSGQNFKLKPFQPSDLNEIVKNADNSAAKL</sequence>
<reference evidence="2" key="1">
    <citation type="journal article" date="2020" name="Nature">
        <title>Giant virus diversity and host interactions through global metagenomics.</title>
        <authorList>
            <person name="Schulz F."/>
            <person name="Roux S."/>
            <person name="Paez-Espino D."/>
            <person name="Jungbluth S."/>
            <person name="Walsh D.A."/>
            <person name="Denef V.J."/>
            <person name="McMahon K.D."/>
            <person name="Konstantinidis K.T."/>
            <person name="Eloe-Fadrosh E.A."/>
            <person name="Kyrpides N.C."/>
            <person name="Woyke T."/>
        </authorList>
    </citation>
    <scope>NUCLEOTIDE SEQUENCE</scope>
    <source>
        <strain evidence="2">GVMAG-M-3300025890-48</strain>
    </source>
</reference>
<name>A0A6C0JDF3_9ZZZZ</name>
<feature type="region of interest" description="Disordered" evidence="1">
    <location>
        <begin position="156"/>
        <end position="208"/>
    </location>
</feature>
<proteinExistence type="predicted"/>
<evidence type="ECO:0000256" key="1">
    <source>
        <dbReference type="SAM" id="MobiDB-lite"/>
    </source>
</evidence>
<feature type="region of interest" description="Disordered" evidence="1">
    <location>
        <begin position="53"/>
        <end position="139"/>
    </location>
</feature>
<dbReference type="EMBL" id="MN740367">
    <property type="protein sequence ID" value="QHU02870.1"/>
    <property type="molecule type" value="Genomic_DNA"/>
</dbReference>
<protein>
    <submittedName>
        <fullName evidence="2">Uncharacterized protein</fullName>
    </submittedName>
</protein>